<protein>
    <submittedName>
        <fullName evidence="1">Uncharacterized protein</fullName>
    </submittedName>
</protein>
<dbReference type="EMBL" id="HG001708">
    <property type="protein sequence ID" value="CDF34875.1"/>
    <property type="molecule type" value="Genomic_DNA"/>
</dbReference>
<dbReference type="KEGG" id="ccp:CHC_T00003373001"/>
<dbReference type="Gramene" id="CDF34875">
    <property type="protein sequence ID" value="CDF34875"/>
    <property type="gene ID" value="CHC_T00003373001"/>
</dbReference>
<name>R7QBN6_CHOCR</name>
<evidence type="ECO:0000313" key="2">
    <source>
        <dbReference type="Proteomes" id="UP000012073"/>
    </source>
</evidence>
<gene>
    <name evidence="1" type="ORF">CHC_T00003373001</name>
</gene>
<proteinExistence type="predicted"/>
<dbReference type="Proteomes" id="UP000012073">
    <property type="component" value="Unassembled WGS sequence"/>
</dbReference>
<evidence type="ECO:0000313" key="1">
    <source>
        <dbReference type="EMBL" id="CDF34875.1"/>
    </source>
</evidence>
<reference evidence="2" key="1">
    <citation type="journal article" date="2013" name="Proc. Natl. Acad. Sci. U.S.A.">
        <title>Genome structure and metabolic features in the red seaweed Chondrus crispus shed light on evolution of the Archaeplastida.</title>
        <authorList>
            <person name="Collen J."/>
            <person name="Porcel B."/>
            <person name="Carre W."/>
            <person name="Ball S.G."/>
            <person name="Chaparro C."/>
            <person name="Tonon T."/>
            <person name="Barbeyron T."/>
            <person name="Michel G."/>
            <person name="Noel B."/>
            <person name="Valentin K."/>
            <person name="Elias M."/>
            <person name="Artiguenave F."/>
            <person name="Arun A."/>
            <person name="Aury J.M."/>
            <person name="Barbosa-Neto J.F."/>
            <person name="Bothwell J.H."/>
            <person name="Bouget F.Y."/>
            <person name="Brillet L."/>
            <person name="Cabello-Hurtado F."/>
            <person name="Capella-Gutierrez S."/>
            <person name="Charrier B."/>
            <person name="Cladiere L."/>
            <person name="Cock J.M."/>
            <person name="Coelho S.M."/>
            <person name="Colleoni C."/>
            <person name="Czjzek M."/>
            <person name="Da Silva C."/>
            <person name="Delage L."/>
            <person name="Denoeud F."/>
            <person name="Deschamps P."/>
            <person name="Dittami S.M."/>
            <person name="Gabaldon T."/>
            <person name="Gachon C.M."/>
            <person name="Groisillier A."/>
            <person name="Herve C."/>
            <person name="Jabbari K."/>
            <person name="Katinka M."/>
            <person name="Kloareg B."/>
            <person name="Kowalczyk N."/>
            <person name="Labadie K."/>
            <person name="Leblanc C."/>
            <person name="Lopez P.J."/>
            <person name="McLachlan D.H."/>
            <person name="Meslet-Cladiere L."/>
            <person name="Moustafa A."/>
            <person name="Nehr Z."/>
            <person name="Nyvall Collen P."/>
            <person name="Panaud O."/>
            <person name="Partensky F."/>
            <person name="Poulain J."/>
            <person name="Rensing S.A."/>
            <person name="Rousvoal S."/>
            <person name="Samson G."/>
            <person name="Symeonidi A."/>
            <person name="Weissenbach J."/>
            <person name="Zambounis A."/>
            <person name="Wincker P."/>
            <person name="Boyen C."/>
        </authorList>
    </citation>
    <scope>NUCLEOTIDE SEQUENCE [LARGE SCALE GENOMIC DNA]</scope>
    <source>
        <strain evidence="2">cv. Stackhouse</strain>
    </source>
</reference>
<dbReference type="RefSeq" id="XP_005714694.1">
    <property type="nucleotide sequence ID" value="XM_005714637.1"/>
</dbReference>
<sequence>MLRQSHLQYCHESHTCTRSTRMTARSALLTRRRPTDP</sequence>
<organism evidence="1 2">
    <name type="scientific">Chondrus crispus</name>
    <name type="common">Carrageen Irish moss</name>
    <name type="synonym">Polymorpha crispa</name>
    <dbReference type="NCBI Taxonomy" id="2769"/>
    <lineage>
        <taxon>Eukaryota</taxon>
        <taxon>Rhodophyta</taxon>
        <taxon>Florideophyceae</taxon>
        <taxon>Rhodymeniophycidae</taxon>
        <taxon>Gigartinales</taxon>
        <taxon>Gigartinaceae</taxon>
        <taxon>Chondrus</taxon>
    </lineage>
</organism>
<dbReference type="AlphaFoldDB" id="R7QBN6"/>
<keyword evidence="2" id="KW-1185">Reference proteome</keyword>
<dbReference type="GeneID" id="17322415"/>
<accession>R7QBN6</accession>